<dbReference type="Proteomes" id="UP000199452">
    <property type="component" value="Unassembled WGS sequence"/>
</dbReference>
<evidence type="ECO:0000313" key="2">
    <source>
        <dbReference type="Proteomes" id="UP000199452"/>
    </source>
</evidence>
<dbReference type="RefSeq" id="WP_092438056.1">
    <property type="nucleotide sequence ID" value="NZ_FMYP01000028.1"/>
</dbReference>
<organism evidence="1 2">
    <name type="scientific">Williamwhitmania taraxaci</name>
    <dbReference type="NCBI Taxonomy" id="1640674"/>
    <lineage>
        <taxon>Bacteria</taxon>
        <taxon>Pseudomonadati</taxon>
        <taxon>Bacteroidota</taxon>
        <taxon>Bacteroidia</taxon>
        <taxon>Bacteroidales</taxon>
        <taxon>Williamwhitmaniaceae</taxon>
        <taxon>Williamwhitmania</taxon>
    </lineage>
</organism>
<protein>
    <recommendedName>
        <fullName evidence="3">PRMT5 arginine-N-methyltransferase domain-containing protein</fullName>
    </recommendedName>
</protein>
<dbReference type="AlphaFoldDB" id="A0A1G6L181"/>
<evidence type="ECO:0000313" key="1">
    <source>
        <dbReference type="EMBL" id="SDC37129.1"/>
    </source>
</evidence>
<dbReference type="STRING" id="1640674.SAMN05216323_102827"/>
<dbReference type="InterPro" id="IPR029063">
    <property type="entry name" value="SAM-dependent_MTases_sf"/>
</dbReference>
<accession>A0A1G6L181</accession>
<dbReference type="Gene3D" id="3.40.50.150">
    <property type="entry name" value="Vaccinia Virus protein VP39"/>
    <property type="match status" value="1"/>
</dbReference>
<name>A0A1G6L181_9BACT</name>
<reference evidence="1 2" key="1">
    <citation type="submission" date="2016-09" db="EMBL/GenBank/DDBJ databases">
        <authorList>
            <person name="Capua I."/>
            <person name="De Benedictis P."/>
            <person name="Joannis T."/>
            <person name="Lombin L.H."/>
            <person name="Cattoli G."/>
        </authorList>
    </citation>
    <scope>NUCLEOTIDE SEQUENCE [LARGE SCALE GENOMIC DNA]</scope>
    <source>
        <strain evidence="1 2">A7P-90m</strain>
    </source>
</reference>
<dbReference type="OrthoDB" id="1157001at2"/>
<sequence length="322" mass="36330">MTYPDQLAGKELIYCKDDFFLMNRACDELYQQFSSITGVDIHKLGDGDILLPSGKAISPSGAAHCLLEMKRTAIFLRGIKKAIDSKLQEGNSTVNILYAGCGPYATLITPLLSFYTPVQVRVTLLDINPVSVEAVEKLYRTLGIDVFAEMFVLSDASIYKVDRQYDIVISETMQAGLKKEPQVAIMQNLIPQCGVDTIFIPEQITIDAYLRKRGIWDGDQLLEEGGKTTFISELFSVNKERLDVSTYRKVVDIPQTLIGPHDLLLYTTIKVFNEEVLGLNDCSLNMPLKYYELGDRFPRSIDFWYSQTDKPKIESKVLDYTT</sequence>
<gene>
    <name evidence="1" type="ORF">SAMN05216323_102827</name>
</gene>
<dbReference type="SUPFAM" id="SSF53335">
    <property type="entry name" value="S-adenosyl-L-methionine-dependent methyltransferases"/>
    <property type="match status" value="1"/>
</dbReference>
<dbReference type="EMBL" id="FMYP01000028">
    <property type="protein sequence ID" value="SDC37129.1"/>
    <property type="molecule type" value="Genomic_DNA"/>
</dbReference>
<evidence type="ECO:0008006" key="3">
    <source>
        <dbReference type="Google" id="ProtNLM"/>
    </source>
</evidence>
<keyword evidence="2" id="KW-1185">Reference proteome</keyword>
<proteinExistence type="predicted"/>